<sequence>DLTTVVARAFGIYSGRAGVAVDGSHDSALSPAIFSLDGSQFFSNYRRGCRRAGMGIRIAMLMELLLHASSRTDGIVMHFVVLDVEPGITTYQGEKLMALAESSGVELATPRNPMYVGHARPVAILSSEVDCPIE</sequence>
<gene>
    <name evidence="1" type="ORF">PCOR1329_LOCUS80567</name>
</gene>
<evidence type="ECO:0000313" key="2">
    <source>
        <dbReference type="Proteomes" id="UP001189429"/>
    </source>
</evidence>
<evidence type="ECO:0000313" key="1">
    <source>
        <dbReference type="EMBL" id="CAK0904607.1"/>
    </source>
</evidence>
<dbReference type="Proteomes" id="UP001189429">
    <property type="component" value="Unassembled WGS sequence"/>
</dbReference>
<comment type="caution">
    <text evidence="1">The sequence shown here is derived from an EMBL/GenBank/DDBJ whole genome shotgun (WGS) entry which is preliminary data.</text>
</comment>
<dbReference type="EMBL" id="CAUYUJ010021426">
    <property type="protein sequence ID" value="CAK0904607.1"/>
    <property type="molecule type" value="Genomic_DNA"/>
</dbReference>
<name>A0ABN9Y052_9DINO</name>
<proteinExistence type="predicted"/>
<keyword evidence="2" id="KW-1185">Reference proteome</keyword>
<organism evidence="1 2">
    <name type="scientific">Prorocentrum cordatum</name>
    <dbReference type="NCBI Taxonomy" id="2364126"/>
    <lineage>
        <taxon>Eukaryota</taxon>
        <taxon>Sar</taxon>
        <taxon>Alveolata</taxon>
        <taxon>Dinophyceae</taxon>
        <taxon>Prorocentrales</taxon>
        <taxon>Prorocentraceae</taxon>
        <taxon>Prorocentrum</taxon>
    </lineage>
</organism>
<protein>
    <submittedName>
        <fullName evidence="1">Uncharacterized protein</fullName>
    </submittedName>
</protein>
<feature type="non-terminal residue" evidence="1">
    <location>
        <position position="1"/>
    </location>
</feature>
<accession>A0ABN9Y052</accession>
<reference evidence="1" key="1">
    <citation type="submission" date="2023-10" db="EMBL/GenBank/DDBJ databases">
        <authorList>
            <person name="Chen Y."/>
            <person name="Shah S."/>
            <person name="Dougan E. K."/>
            <person name="Thang M."/>
            <person name="Chan C."/>
        </authorList>
    </citation>
    <scope>NUCLEOTIDE SEQUENCE [LARGE SCALE GENOMIC DNA]</scope>
</reference>